<feature type="domain" description="Pre-mRNA processing factor 4 (PRP4)-like" evidence="9">
    <location>
        <begin position="78"/>
        <end position="128"/>
    </location>
</feature>
<evidence type="ECO:0000313" key="11">
    <source>
        <dbReference type="EMBL" id="JAG59203.1"/>
    </source>
</evidence>
<evidence type="ECO:0000256" key="3">
    <source>
        <dbReference type="ARBA" id="ARBA00018242"/>
    </source>
</evidence>
<evidence type="ECO:0000256" key="7">
    <source>
        <dbReference type="ARBA" id="ARBA00023242"/>
    </source>
</evidence>
<keyword evidence="7" id="KW-0539">Nucleus</keyword>
<name>A0A0A9YUK0_LYGHE</name>
<dbReference type="PANTHER" id="PTHR13007">
    <property type="entry name" value="PRE-MRNA SPLICING FACTOR-RELATED"/>
    <property type="match status" value="1"/>
</dbReference>
<comment type="similarity">
    <text evidence="2">Belongs to the PRP18 family.</text>
</comment>
<dbReference type="Gene3D" id="4.10.280.110">
    <property type="entry name" value="Pre-mRNA processing factor 4 domain"/>
    <property type="match status" value="1"/>
</dbReference>
<evidence type="ECO:0000256" key="1">
    <source>
        <dbReference type="ARBA" id="ARBA00004324"/>
    </source>
</evidence>
<sequence>MDILKQEIERKKRQLEEKKLLQPAKKYFKRSELVKLEQQEYYEKYGESGQSQDHSESSDTIKVRTNEMEDQIGEISTLPRKEVIKRLRERCEPILLFAETELESFKRLRKCEILEPELNKGLRNDFQEAMDKVDQAYLDELLQPQQGGSSVDLEKQKQPKEKLMSYEEIQEMSAKLGKGDTKYDMNVIVNFLQLLMRLWGDELNNRDDSQKLATKGKMALATYKQTQLYLKPLVNKLKNHSLPEDISDSLTSIVRYLLDRNYIQASDAYLEMAIGNAPWPIGVTMVGIHARTGREKIFSKNVAHVLNDETQRKYIQGLKRLMTKCQQFFPTDPSRCVEYVPPQVKDS</sequence>
<evidence type="ECO:0000256" key="6">
    <source>
        <dbReference type="ARBA" id="ARBA00023187"/>
    </source>
</evidence>
<evidence type="ECO:0000259" key="9">
    <source>
        <dbReference type="SMART" id="SM00500"/>
    </source>
</evidence>
<dbReference type="EMBL" id="GBHO01007725">
    <property type="protein sequence ID" value="JAG35879.1"/>
    <property type="molecule type" value="Transcribed_RNA"/>
</dbReference>
<dbReference type="EMBL" id="GBRD01006618">
    <property type="protein sequence ID" value="JAG59203.1"/>
    <property type="molecule type" value="Transcribed_RNA"/>
</dbReference>
<keyword evidence="6" id="KW-0508">mRNA splicing</keyword>
<evidence type="ECO:0000256" key="8">
    <source>
        <dbReference type="ARBA" id="ARBA00031388"/>
    </source>
</evidence>
<dbReference type="AlphaFoldDB" id="A0A0A9YUK0"/>
<dbReference type="Pfam" id="PF08799">
    <property type="entry name" value="PRP4"/>
    <property type="match status" value="1"/>
</dbReference>
<dbReference type="FunFam" id="1.20.940.10:FF:000002">
    <property type="entry name" value="Pre-mRNA processing factor 18"/>
    <property type="match status" value="1"/>
</dbReference>
<comment type="subcellular location">
    <subcellularLocation>
        <location evidence="1">Nucleus speckle</location>
    </subcellularLocation>
</comment>
<reference evidence="10" key="1">
    <citation type="journal article" date="2014" name="PLoS ONE">
        <title>Transcriptome-Based Identification of ABC Transporters in the Western Tarnished Plant Bug Lygus hesperus.</title>
        <authorList>
            <person name="Hull J.J."/>
            <person name="Chaney K."/>
            <person name="Geib S.M."/>
            <person name="Fabrick J.A."/>
            <person name="Brent C.S."/>
            <person name="Walsh D."/>
            <person name="Lavine L.C."/>
        </authorList>
    </citation>
    <scope>NUCLEOTIDE SEQUENCE</scope>
</reference>
<dbReference type="InterPro" id="IPR004098">
    <property type="entry name" value="Prp18"/>
</dbReference>
<dbReference type="Gene3D" id="1.20.940.10">
    <property type="entry name" value="Functional domain of the splicing factor Prp18"/>
    <property type="match status" value="1"/>
</dbReference>
<dbReference type="SUPFAM" id="SSF47938">
    <property type="entry name" value="Functional domain of the splicing factor Prp18"/>
    <property type="match status" value="1"/>
</dbReference>
<dbReference type="SMART" id="SM00500">
    <property type="entry name" value="SFM"/>
    <property type="match status" value="1"/>
</dbReference>
<keyword evidence="5" id="KW-0747">Spliceosome</keyword>
<proteinExistence type="inferred from homology"/>
<dbReference type="GO" id="GO:0071021">
    <property type="term" value="C:U2-type post-spliceosomal complex"/>
    <property type="evidence" value="ECO:0007669"/>
    <property type="project" value="TreeGrafter"/>
</dbReference>
<dbReference type="GO" id="GO:0000350">
    <property type="term" value="P:generation of catalytic spliceosome for second transesterification step"/>
    <property type="evidence" value="ECO:0007669"/>
    <property type="project" value="TreeGrafter"/>
</dbReference>
<dbReference type="Pfam" id="PF02840">
    <property type="entry name" value="Prp18"/>
    <property type="match status" value="1"/>
</dbReference>
<evidence type="ECO:0000256" key="4">
    <source>
        <dbReference type="ARBA" id="ARBA00022664"/>
    </source>
</evidence>
<dbReference type="GO" id="GO:0016607">
    <property type="term" value="C:nuclear speck"/>
    <property type="evidence" value="ECO:0007669"/>
    <property type="project" value="UniProtKB-SubCell"/>
</dbReference>
<evidence type="ECO:0000256" key="2">
    <source>
        <dbReference type="ARBA" id="ARBA00008137"/>
    </source>
</evidence>
<evidence type="ECO:0000256" key="5">
    <source>
        <dbReference type="ARBA" id="ARBA00022728"/>
    </source>
</evidence>
<gene>
    <name evidence="10" type="primary">PRPF18</name>
    <name evidence="10" type="ORF">CM83_35927</name>
    <name evidence="12" type="ORF">g.40367</name>
</gene>
<reference evidence="10" key="2">
    <citation type="submission" date="2014-07" db="EMBL/GenBank/DDBJ databases">
        <authorList>
            <person name="Hull J."/>
        </authorList>
    </citation>
    <scope>NUCLEOTIDE SEQUENCE</scope>
</reference>
<reference evidence="12" key="4">
    <citation type="journal article" date="2016" name="Gigascience">
        <title>De novo construction of an expanded transcriptome assembly for the western tarnished plant bug, Lygus hesperus.</title>
        <authorList>
            <person name="Tassone E.E."/>
            <person name="Geib S.M."/>
            <person name="Hall B."/>
            <person name="Fabrick J.A."/>
            <person name="Brent C.S."/>
            <person name="Hull J.J."/>
        </authorList>
    </citation>
    <scope>NUCLEOTIDE SEQUENCE</scope>
</reference>
<dbReference type="InterPro" id="IPR039979">
    <property type="entry name" value="PRPF18"/>
</dbReference>
<keyword evidence="4" id="KW-0507">mRNA processing</keyword>
<reference evidence="11" key="3">
    <citation type="submission" date="2014-09" db="EMBL/GenBank/DDBJ databases">
        <authorList>
            <person name="Magalhaes I.L.F."/>
            <person name="Oliveira U."/>
            <person name="Santos F.R."/>
            <person name="Vidigal T.H.D.A."/>
            <person name="Brescovit A.D."/>
            <person name="Santos A.J."/>
        </authorList>
    </citation>
    <scope>NUCLEOTIDE SEQUENCE</scope>
</reference>
<dbReference type="EMBL" id="GDHC01008713">
    <property type="protein sequence ID" value="JAQ09916.1"/>
    <property type="molecule type" value="Transcribed_RNA"/>
</dbReference>
<dbReference type="PANTHER" id="PTHR13007:SF19">
    <property type="entry name" value="PRE-MRNA-SPLICING FACTOR 18"/>
    <property type="match status" value="1"/>
</dbReference>
<protein>
    <recommendedName>
        <fullName evidence="3">Pre-mRNA-splicing factor 18</fullName>
    </recommendedName>
    <alternativeName>
        <fullName evidence="8">PRP18 homolog</fullName>
    </alternativeName>
</protein>
<dbReference type="InterPro" id="IPR036285">
    <property type="entry name" value="PRP4-like_sf"/>
</dbReference>
<dbReference type="GO" id="GO:0005682">
    <property type="term" value="C:U5 snRNP"/>
    <property type="evidence" value="ECO:0007669"/>
    <property type="project" value="TreeGrafter"/>
</dbReference>
<dbReference type="FunFam" id="4.10.280.110:FF:000001">
    <property type="entry name" value="pre-mRNA-splicing factor 18 isoform X2"/>
    <property type="match status" value="1"/>
</dbReference>
<dbReference type="GO" id="GO:0046540">
    <property type="term" value="C:U4/U6 x U5 tri-snRNP complex"/>
    <property type="evidence" value="ECO:0007669"/>
    <property type="project" value="TreeGrafter"/>
</dbReference>
<evidence type="ECO:0000313" key="12">
    <source>
        <dbReference type="EMBL" id="JAQ09916.1"/>
    </source>
</evidence>
<evidence type="ECO:0000313" key="10">
    <source>
        <dbReference type="EMBL" id="JAG35879.1"/>
    </source>
</evidence>
<dbReference type="SUPFAM" id="SSF158230">
    <property type="entry name" value="PRP4-like"/>
    <property type="match status" value="1"/>
</dbReference>
<accession>A0A0A9YUK0</accession>
<dbReference type="InterPro" id="IPR014906">
    <property type="entry name" value="PRP4-like"/>
</dbReference>
<organism evidence="10">
    <name type="scientific">Lygus hesperus</name>
    <name type="common">Western plant bug</name>
    <dbReference type="NCBI Taxonomy" id="30085"/>
    <lineage>
        <taxon>Eukaryota</taxon>
        <taxon>Metazoa</taxon>
        <taxon>Ecdysozoa</taxon>
        <taxon>Arthropoda</taxon>
        <taxon>Hexapoda</taxon>
        <taxon>Insecta</taxon>
        <taxon>Pterygota</taxon>
        <taxon>Neoptera</taxon>
        <taxon>Paraneoptera</taxon>
        <taxon>Hemiptera</taxon>
        <taxon>Heteroptera</taxon>
        <taxon>Panheteroptera</taxon>
        <taxon>Cimicomorpha</taxon>
        <taxon>Miridae</taxon>
        <taxon>Mirini</taxon>
        <taxon>Lygus</taxon>
    </lineage>
</organism>